<evidence type="ECO:0000256" key="2">
    <source>
        <dbReference type="ARBA" id="ARBA00023004"/>
    </source>
</evidence>
<dbReference type="InterPro" id="IPR058240">
    <property type="entry name" value="rSAM_sf"/>
</dbReference>
<evidence type="ECO:0000313" key="6">
    <source>
        <dbReference type="Proteomes" id="UP000219573"/>
    </source>
</evidence>
<evidence type="ECO:0000313" key="5">
    <source>
        <dbReference type="EMBL" id="SNY45502.1"/>
    </source>
</evidence>
<dbReference type="PANTHER" id="PTHR43432">
    <property type="entry name" value="SLR0285 PROTEIN"/>
    <property type="match status" value="1"/>
</dbReference>
<dbReference type="SFLD" id="SFLDS00029">
    <property type="entry name" value="Radical_SAM"/>
    <property type="match status" value="1"/>
</dbReference>
<feature type="domain" description="Radical SAM core" evidence="4">
    <location>
        <begin position="16"/>
        <end position="265"/>
    </location>
</feature>
<proteinExistence type="predicted"/>
<dbReference type="OrthoDB" id="9785699at2"/>
<dbReference type="Pfam" id="PF04055">
    <property type="entry name" value="Radical_SAM"/>
    <property type="match status" value="1"/>
</dbReference>
<keyword evidence="1" id="KW-0479">Metal-binding</keyword>
<gene>
    <name evidence="5" type="ORF">SAMN06265827_13823</name>
</gene>
<sequence>MIINKHYKNLQSISKNTKLVHTYFPSKYGFSPYQACQHGCKYCDGRAEKYYVEGDFERDIVIRENIPKLLQEQLPKLRERGTISISSGVSDPYQPVEAQERIMPQVAEILTTYSHSVSIMTKSSLILRDIDLWEKVHQKSGVILMISLTFLDDKLRQIFEPQASSVKKRLETIKAFKERGIYVGVLAMPFIPYISDSREGLLALVDKLAELEVDFVLPGGLTLRPGRQKDIFMSIIKDKFPQYLNAFKNLYRENRQSGLAISSYRDRLNREFNQIFSKLPMAVPHYLYQDQFPIYDELYILLEHMKELYSKKGVNTTNLEGALQRYTRWLLAEKKNFNRRRNLRDFDLEQKLLFLIHGGEFANIIKNDKLINFIKGVILERRTFDYLKLKLD</sequence>
<evidence type="ECO:0000256" key="1">
    <source>
        <dbReference type="ARBA" id="ARBA00022723"/>
    </source>
</evidence>
<reference evidence="6" key="1">
    <citation type="submission" date="2017-09" db="EMBL/GenBank/DDBJ databases">
        <authorList>
            <person name="Varghese N."/>
            <person name="Submissions S."/>
        </authorList>
    </citation>
    <scope>NUCLEOTIDE SEQUENCE [LARGE SCALE GENOMIC DNA]</scope>
    <source>
        <strain evidence="6">MSL47</strain>
    </source>
</reference>
<keyword evidence="6" id="KW-1185">Reference proteome</keyword>
<evidence type="ECO:0000259" key="4">
    <source>
        <dbReference type="PROSITE" id="PS51918"/>
    </source>
</evidence>
<organism evidence="5 6">
    <name type="scientific">Orenia metallireducens</name>
    <dbReference type="NCBI Taxonomy" id="1413210"/>
    <lineage>
        <taxon>Bacteria</taxon>
        <taxon>Bacillati</taxon>
        <taxon>Bacillota</taxon>
        <taxon>Clostridia</taxon>
        <taxon>Halanaerobiales</taxon>
        <taxon>Halobacteroidaceae</taxon>
        <taxon>Orenia</taxon>
    </lineage>
</organism>
<dbReference type="STRING" id="1413210.U472_11710"/>
<dbReference type="EMBL" id="OBDZ01000038">
    <property type="protein sequence ID" value="SNY45502.1"/>
    <property type="molecule type" value="Genomic_DNA"/>
</dbReference>
<dbReference type="GO" id="GO:0046872">
    <property type="term" value="F:metal ion binding"/>
    <property type="evidence" value="ECO:0007669"/>
    <property type="project" value="UniProtKB-KW"/>
</dbReference>
<dbReference type="RefSeq" id="WP_097019404.1">
    <property type="nucleotide sequence ID" value="NZ_OBDZ01000038.1"/>
</dbReference>
<dbReference type="Proteomes" id="UP000219573">
    <property type="component" value="Unassembled WGS sequence"/>
</dbReference>
<evidence type="ECO:0000256" key="3">
    <source>
        <dbReference type="ARBA" id="ARBA00023014"/>
    </source>
</evidence>
<keyword evidence="2" id="KW-0408">Iron</keyword>
<dbReference type="CDD" id="cd01335">
    <property type="entry name" value="Radical_SAM"/>
    <property type="match status" value="1"/>
</dbReference>
<accession>A0A285IC07</accession>
<dbReference type="GO" id="GO:0016829">
    <property type="term" value="F:lyase activity"/>
    <property type="evidence" value="ECO:0007669"/>
    <property type="project" value="UniProtKB-KW"/>
</dbReference>
<keyword evidence="3" id="KW-0411">Iron-sulfur</keyword>
<dbReference type="InterPro" id="IPR007197">
    <property type="entry name" value="rSAM"/>
</dbReference>
<dbReference type="PANTHER" id="PTHR43432:SF5">
    <property type="entry name" value="ELP3_MIAA_NIFB-LIKE RADICAL SAM CORE DOMAIN-CONTAINING PROTEIN"/>
    <property type="match status" value="1"/>
</dbReference>
<dbReference type="Gene3D" id="3.80.30.30">
    <property type="match status" value="1"/>
</dbReference>
<dbReference type="SUPFAM" id="SSF102114">
    <property type="entry name" value="Radical SAM enzymes"/>
    <property type="match status" value="1"/>
</dbReference>
<keyword evidence="5" id="KW-0456">Lyase</keyword>
<protein>
    <submittedName>
        <fullName evidence="5">DNA repair photolyase</fullName>
    </submittedName>
</protein>
<dbReference type="PROSITE" id="PS51918">
    <property type="entry name" value="RADICAL_SAM"/>
    <property type="match status" value="1"/>
</dbReference>
<name>A0A285IC07_9FIRM</name>
<dbReference type="InterPro" id="IPR040086">
    <property type="entry name" value="MJ0683-like"/>
</dbReference>
<dbReference type="AlphaFoldDB" id="A0A285IC07"/>
<dbReference type="GO" id="GO:0051536">
    <property type="term" value="F:iron-sulfur cluster binding"/>
    <property type="evidence" value="ECO:0007669"/>
    <property type="project" value="UniProtKB-KW"/>
</dbReference>
<dbReference type="SFLD" id="SFLDG01084">
    <property type="entry name" value="Uncharacterised_Radical_SAM_Su"/>
    <property type="match status" value="1"/>
</dbReference>